<gene>
    <name evidence="3" type="ORF">RD2015_1937</name>
</gene>
<name>A0A0U3LE75_9BURK</name>
<dbReference type="NCBIfam" id="TIGR00369">
    <property type="entry name" value="unchar_dom_1"/>
    <property type="match status" value="1"/>
</dbReference>
<dbReference type="Pfam" id="PF03061">
    <property type="entry name" value="4HBT"/>
    <property type="match status" value="1"/>
</dbReference>
<organism evidence="3 4">
    <name type="scientific">Roseateles depolymerans</name>
    <dbReference type="NCBI Taxonomy" id="76731"/>
    <lineage>
        <taxon>Bacteria</taxon>
        <taxon>Pseudomonadati</taxon>
        <taxon>Pseudomonadota</taxon>
        <taxon>Betaproteobacteria</taxon>
        <taxon>Burkholderiales</taxon>
        <taxon>Sphaerotilaceae</taxon>
        <taxon>Roseateles</taxon>
    </lineage>
</organism>
<evidence type="ECO:0000256" key="1">
    <source>
        <dbReference type="ARBA" id="ARBA00008324"/>
    </source>
</evidence>
<keyword evidence="2" id="KW-0378">Hydrolase</keyword>
<dbReference type="PATRIC" id="fig|76731.3.peg.1986"/>
<dbReference type="OrthoDB" id="8588611at2"/>
<dbReference type="STRING" id="76731.RD2015_1937"/>
<sequence length="137" mass="15192">MPISLDVLQQQMPRIFAPWILSLQIRPVHVDAGRLRLIMPLTPDLIHVGGVLCGQASMAAADTAMVLLMISELGDFQPMTTVQLQTTFLRPVSGTELRIDARLLRRGRQLAFGQIDLLDDQDRLAVQATTTYALLQT</sequence>
<dbReference type="Proteomes" id="UP000060699">
    <property type="component" value="Chromosome"/>
</dbReference>
<dbReference type="PANTHER" id="PTHR21660:SF1">
    <property type="entry name" value="ACYL-COENZYME A THIOESTERASE 13"/>
    <property type="match status" value="1"/>
</dbReference>
<dbReference type="KEGG" id="rdp:RD2015_1937"/>
<dbReference type="EMBL" id="CP013729">
    <property type="protein sequence ID" value="ALV06415.1"/>
    <property type="molecule type" value="Genomic_DNA"/>
</dbReference>
<evidence type="ECO:0000313" key="4">
    <source>
        <dbReference type="Proteomes" id="UP000060699"/>
    </source>
</evidence>
<comment type="similarity">
    <text evidence="1">Belongs to the thioesterase PaaI family.</text>
</comment>
<protein>
    <submittedName>
        <fullName evidence="3">Phenylacetic acid degradation protein</fullName>
    </submittedName>
</protein>
<dbReference type="SUPFAM" id="SSF54637">
    <property type="entry name" value="Thioesterase/thiol ester dehydrase-isomerase"/>
    <property type="match status" value="1"/>
</dbReference>
<dbReference type="CDD" id="cd03443">
    <property type="entry name" value="PaaI_thioesterase"/>
    <property type="match status" value="1"/>
</dbReference>
<dbReference type="InterPro" id="IPR029069">
    <property type="entry name" value="HotDog_dom_sf"/>
</dbReference>
<dbReference type="AlphaFoldDB" id="A0A0U3LE75"/>
<evidence type="ECO:0000313" key="3">
    <source>
        <dbReference type="EMBL" id="ALV06415.1"/>
    </source>
</evidence>
<dbReference type="PANTHER" id="PTHR21660">
    <property type="entry name" value="THIOESTERASE SUPERFAMILY MEMBER-RELATED"/>
    <property type="match status" value="1"/>
</dbReference>
<reference evidence="3 4" key="1">
    <citation type="submission" date="2015-12" db="EMBL/GenBank/DDBJ databases">
        <title>Complete genome of Roseateles depolymerans KCTC 42856.</title>
        <authorList>
            <person name="Kim K.M."/>
        </authorList>
    </citation>
    <scope>NUCLEOTIDE SEQUENCE [LARGE SCALE GENOMIC DNA]</scope>
    <source>
        <strain evidence="3 4">KCTC 42856</strain>
    </source>
</reference>
<dbReference type="InterPro" id="IPR039298">
    <property type="entry name" value="ACOT13"/>
</dbReference>
<dbReference type="Gene3D" id="3.10.129.10">
    <property type="entry name" value="Hotdog Thioesterase"/>
    <property type="match status" value="1"/>
</dbReference>
<dbReference type="InterPro" id="IPR003736">
    <property type="entry name" value="PAAI_dom"/>
</dbReference>
<evidence type="ECO:0000256" key="2">
    <source>
        <dbReference type="ARBA" id="ARBA00022801"/>
    </source>
</evidence>
<dbReference type="InterPro" id="IPR006683">
    <property type="entry name" value="Thioestr_dom"/>
</dbReference>
<dbReference type="RefSeq" id="WP_058934701.1">
    <property type="nucleotide sequence ID" value="NZ_CP013729.1"/>
</dbReference>
<dbReference type="GO" id="GO:0047617">
    <property type="term" value="F:fatty acyl-CoA hydrolase activity"/>
    <property type="evidence" value="ECO:0007669"/>
    <property type="project" value="InterPro"/>
</dbReference>
<keyword evidence="4" id="KW-1185">Reference proteome</keyword>
<proteinExistence type="inferred from homology"/>
<accession>A0A0U3LE75</accession>